<sequence length="58" mass="6834">MIRMSRLDMEFHLFWDRNDPVHAELGALQLIFGTSTTFIFISFISFQCRSSIFLKNTC</sequence>
<feature type="transmembrane region" description="Helical" evidence="1">
    <location>
        <begin position="25"/>
        <end position="46"/>
    </location>
</feature>
<name>A0A0E9SYP0_ANGAN</name>
<dbReference type="EMBL" id="GBXM01062827">
    <property type="protein sequence ID" value="JAH45750.1"/>
    <property type="molecule type" value="Transcribed_RNA"/>
</dbReference>
<evidence type="ECO:0000256" key="1">
    <source>
        <dbReference type="SAM" id="Phobius"/>
    </source>
</evidence>
<keyword evidence="1" id="KW-1133">Transmembrane helix</keyword>
<keyword evidence="1" id="KW-0472">Membrane</keyword>
<keyword evidence="1" id="KW-0812">Transmembrane</keyword>
<evidence type="ECO:0000313" key="2">
    <source>
        <dbReference type="EMBL" id="JAH45750.1"/>
    </source>
</evidence>
<reference evidence="2" key="2">
    <citation type="journal article" date="2015" name="Fish Shellfish Immunol.">
        <title>Early steps in the European eel (Anguilla anguilla)-Vibrio vulnificus interaction in the gills: Role of the RtxA13 toxin.</title>
        <authorList>
            <person name="Callol A."/>
            <person name="Pajuelo D."/>
            <person name="Ebbesson L."/>
            <person name="Teles M."/>
            <person name="MacKenzie S."/>
            <person name="Amaro C."/>
        </authorList>
    </citation>
    <scope>NUCLEOTIDE SEQUENCE</scope>
</reference>
<reference evidence="2" key="1">
    <citation type="submission" date="2014-11" db="EMBL/GenBank/DDBJ databases">
        <authorList>
            <person name="Amaro Gonzalez C."/>
        </authorList>
    </citation>
    <scope>NUCLEOTIDE SEQUENCE</scope>
</reference>
<organism evidence="2">
    <name type="scientific">Anguilla anguilla</name>
    <name type="common">European freshwater eel</name>
    <name type="synonym">Muraena anguilla</name>
    <dbReference type="NCBI Taxonomy" id="7936"/>
    <lineage>
        <taxon>Eukaryota</taxon>
        <taxon>Metazoa</taxon>
        <taxon>Chordata</taxon>
        <taxon>Craniata</taxon>
        <taxon>Vertebrata</taxon>
        <taxon>Euteleostomi</taxon>
        <taxon>Actinopterygii</taxon>
        <taxon>Neopterygii</taxon>
        <taxon>Teleostei</taxon>
        <taxon>Anguilliformes</taxon>
        <taxon>Anguillidae</taxon>
        <taxon>Anguilla</taxon>
    </lineage>
</organism>
<proteinExistence type="predicted"/>
<dbReference type="AlphaFoldDB" id="A0A0E9SYP0"/>
<accession>A0A0E9SYP0</accession>
<protein>
    <submittedName>
        <fullName evidence="2">Uncharacterized protein</fullName>
    </submittedName>
</protein>